<keyword evidence="4" id="KW-1185">Reference proteome</keyword>
<dbReference type="InterPro" id="IPR014922">
    <property type="entry name" value="YdhG-like"/>
</dbReference>
<dbReference type="Gene3D" id="3.90.1150.200">
    <property type="match status" value="1"/>
</dbReference>
<evidence type="ECO:0000259" key="2">
    <source>
        <dbReference type="Pfam" id="PF08818"/>
    </source>
</evidence>
<sequence length="207" mass="23455">MMITDIEDYFTKGCGRCERFGTGSCSTRIWGQGLARLRDICLSAELRETVKWGHPCYMHAGRNIVIIGAHRKDFRLSFFNAALMKDPEGVLEKQGPNTQHPDMIRFTASDGPEKMEGVIRAYLEEAREYAETGKKPPKDDRKLVLPDELVDALDADPELAEAFEALTRGRKKSYVINLNSAKKAETRMNRIRTFRAKILDGKGAMER</sequence>
<dbReference type="RefSeq" id="WP_200797823.1">
    <property type="nucleotide sequence ID" value="NZ_BMLR01000015.1"/>
</dbReference>
<evidence type="ECO:0000313" key="3">
    <source>
        <dbReference type="EMBL" id="SHM38962.1"/>
    </source>
</evidence>
<evidence type="ECO:0000256" key="1">
    <source>
        <dbReference type="SAM" id="MobiDB-lite"/>
    </source>
</evidence>
<name>A0A1M7IDW7_9RHOB</name>
<dbReference type="EMBL" id="FRBR01000015">
    <property type="protein sequence ID" value="SHM38962.1"/>
    <property type="molecule type" value="Genomic_DNA"/>
</dbReference>
<dbReference type="InterPro" id="IPR016786">
    <property type="entry name" value="YdeI_bac"/>
</dbReference>
<gene>
    <name evidence="3" type="ORF">SAMN05444398_11546</name>
</gene>
<evidence type="ECO:0000313" key="4">
    <source>
        <dbReference type="Proteomes" id="UP000183974"/>
    </source>
</evidence>
<reference evidence="3 4" key="1">
    <citation type="submission" date="2016-11" db="EMBL/GenBank/DDBJ databases">
        <authorList>
            <person name="Jaros S."/>
            <person name="Januszkiewicz K."/>
            <person name="Wedrychowicz H."/>
        </authorList>
    </citation>
    <scope>NUCLEOTIDE SEQUENCE [LARGE SCALE GENOMIC DNA]</scope>
    <source>
        <strain evidence="3 4">DSM 29589</strain>
    </source>
</reference>
<dbReference type="STRING" id="337701.SAMN05444398_11546"/>
<feature type="domain" description="YdhG-like" evidence="2">
    <location>
        <begin position="30"/>
        <end position="126"/>
    </location>
</feature>
<dbReference type="AlphaFoldDB" id="A0A1M7IDW7"/>
<dbReference type="Pfam" id="PF13376">
    <property type="entry name" value="OmdA"/>
    <property type="match status" value="1"/>
</dbReference>
<proteinExistence type="predicted"/>
<feature type="region of interest" description="Disordered" evidence="1">
    <location>
        <begin position="90"/>
        <end position="109"/>
    </location>
</feature>
<dbReference type="Pfam" id="PF08818">
    <property type="entry name" value="DUF1801"/>
    <property type="match status" value="1"/>
</dbReference>
<accession>A0A1M7IDW7</accession>
<protein>
    <submittedName>
        <fullName evidence="3">Uncharacterized conserved protein YdeI, YjbR/CyaY-like superfamily, DUF1801 family</fullName>
    </submittedName>
</protein>
<dbReference type="PIRSF" id="PIRSF021308">
    <property type="entry name" value="UCP021308"/>
    <property type="match status" value="1"/>
</dbReference>
<organism evidence="3 4">
    <name type="scientific">Roseovarius pacificus</name>
    <dbReference type="NCBI Taxonomy" id="337701"/>
    <lineage>
        <taxon>Bacteria</taxon>
        <taxon>Pseudomonadati</taxon>
        <taxon>Pseudomonadota</taxon>
        <taxon>Alphaproteobacteria</taxon>
        <taxon>Rhodobacterales</taxon>
        <taxon>Roseobacteraceae</taxon>
        <taxon>Roseovarius</taxon>
    </lineage>
</organism>
<dbReference type="SUPFAM" id="SSF159888">
    <property type="entry name" value="YdhG-like"/>
    <property type="match status" value="1"/>
</dbReference>
<dbReference type="Proteomes" id="UP000183974">
    <property type="component" value="Unassembled WGS sequence"/>
</dbReference>